<evidence type="ECO:0000313" key="3">
    <source>
        <dbReference type="Proteomes" id="UP001286313"/>
    </source>
</evidence>
<organism evidence="2 3">
    <name type="scientific">Petrolisthes cinctipes</name>
    <name type="common">Flat porcelain crab</name>
    <dbReference type="NCBI Taxonomy" id="88211"/>
    <lineage>
        <taxon>Eukaryota</taxon>
        <taxon>Metazoa</taxon>
        <taxon>Ecdysozoa</taxon>
        <taxon>Arthropoda</taxon>
        <taxon>Crustacea</taxon>
        <taxon>Multicrustacea</taxon>
        <taxon>Malacostraca</taxon>
        <taxon>Eumalacostraca</taxon>
        <taxon>Eucarida</taxon>
        <taxon>Decapoda</taxon>
        <taxon>Pleocyemata</taxon>
        <taxon>Anomura</taxon>
        <taxon>Galatheoidea</taxon>
        <taxon>Porcellanidae</taxon>
        <taxon>Petrolisthes</taxon>
    </lineage>
</organism>
<gene>
    <name evidence="2" type="ORF">Pcinc_015211</name>
</gene>
<feature type="region of interest" description="Disordered" evidence="1">
    <location>
        <begin position="1"/>
        <end position="36"/>
    </location>
</feature>
<keyword evidence="3" id="KW-1185">Reference proteome</keyword>
<feature type="compositionally biased region" description="Basic and acidic residues" evidence="1">
    <location>
        <begin position="64"/>
        <end position="75"/>
    </location>
</feature>
<feature type="compositionally biased region" description="Polar residues" evidence="1">
    <location>
        <begin position="23"/>
        <end position="36"/>
    </location>
</feature>
<protein>
    <submittedName>
        <fullName evidence="2">Uncharacterized protein</fullName>
    </submittedName>
</protein>
<sequence>MLPIAPQPTPLTTTPTHPLVHQRQLSPPMNHTLPSQVCTPRISQQDMQAGNGYVSKNFWRDSELGGARGRRERDAASTTAKPTTLICGSREGRPEKRARGQGERVTSQNRDMK</sequence>
<accession>A0AAE1FTU1</accession>
<feature type="region of interest" description="Disordered" evidence="1">
    <location>
        <begin position="64"/>
        <end position="113"/>
    </location>
</feature>
<feature type="compositionally biased region" description="Low complexity" evidence="1">
    <location>
        <begin position="10"/>
        <end position="22"/>
    </location>
</feature>
<feature type="compositionally biased region" description="Polar residues" evidence="1">
    <location>
        <begin position="104"/>
        <end position="113"/>
    </location>
</feature>
<dbReference type="EMBL" id="JAWQEG010001331">
    <property type="protein sequence ID" value="KAK3880290.1"/>
    <property type="molecule type" value="Genomic_DNA"/>
</dbReference>
<name>A0AAE1FTU1_PETCI</name>
<dbReference type="AlphaFoldDB" id="A0AAE1FTU1"/>
<feature type="compositionally biased region" description="Basic and acidic residues" evidence="1">
    <location>
        <begin position="90"/>
        <end position="102"/>
    </location>
</feature>
<comment type="caution">
    <text evidence="2">The sequence shown here is derived from an EMBL/GenBank/DDBJ whole genome shotgun (WGS) entry which is preliminary data.</text>
</comment>
<evidence type="ECO:0000256" key="1">
    <source>
        <dbReference type="SAM" id="MobiDB-lite"/>
    </source>
</evidence>
<dbReference type="Proteomes" id="UP001286313">
    <property type="component" value="Unassembled WGS sequence"/>
</dbReference>
<reference evidence="2" key="1">
    <citation type="submission" date="2023-10" db="EMBL/GenBank/DDBJ databases">
        <title>Genome assemblies of two species of porcelain crab, Petrolisthes cinctipes and Petrolisthes manimaculis (Anomura: Porcellanidae).</title>
        <authorList>
            <person name="Angst P."/>
        </authorList>
    </citation>
    <scope>NUCLEOTIDE SEQUENCE</scope>
    <source>
        <strain evidence="2">PB745_01</strain>
        <tissue evidence="2">Gill</tissue>
    </source>
</reference>
<proteinExistence type="predicted"/>
<evidence type="ECO:0000313" key="2">
    <source>
        <dbReference type="EMBL" id="KAK3880290.1"/>
    </source>
</evidence>